<dbReference type="Proteomes" id="UP000484164">
    <property type="component" value="Unassembled WGS sequence"/>
</dbReference>
<dbReference type="AlphaFoldDB" id="A0A6L3ZBL6"/>
<proteinExistence type="predicted"/>
<gene>
    <name evidence="1" type="ORF">F8C82_14595</name>
</gene>
<sequence length="83" mass="9398">MKNEVEITGKAPLIKVWQDGKVIEVIRSRTRLAKRILQEGWQVVEVKVLSFKGKSVAALASEIREQDESWSSAMSRAHALQNH</sequence>
<evidence type="ECO:0000313" key="2">
    <source>
        <dbReference type="Proteomes" id="UP000484164"/>
    </source>
</evidence>
<dbReference type="RefSeq" id="WP_151694362.1">
    <property type="nucleotide sequence ID" value="NZ_BMGX01000004.1"/>
</dbReference>
<comment type="caution">
    <text evidence="1">The sequence shown here is derived from an EMBL/GenBank/DDBJ whole genome shotgun (WGS) entry which is preliminary data.</text>
</comment>
<protein>
    <submittedName>
        <fullName evidence="1">Uncharacterized protein</fullName>
    </submittedName>
</protein>
<name>A0A6L3ZBL6_9FLAO</name>
<evidence type="ECO:0000313" key="1">
    <source>
        <dbReference type="EMBL" id="KAB2815022.1"/>
    </source>
</evidence>
<keyword evidence="2" id="KW-1185">Reference proteome</keyword>
<accession>A0A6L3ZBL6</accession>
<organism evidence="1 2">
    <name type="scientific">Phaeocystidibacter marisrubri</name>
    <dbReference type="NCBI Taxonomy" id="1577780"/>
    <lineage>
        <taxon>Bacteria</taxon>
        <taxon>Pseudomonadati</taxon>
        <taxon>Bacteroidota</taxon>
        <taxon>Flavobacteriia</taxon>
        <taxon>Flavobacteriales</taxon>
        <taxon>Phaeocystidibacteraceae</taxon>
        <taxon>Phaeocystidibacter</taxon>
    </lineage>
</organism>
<dbReference type="EMBL" id="WBVQ01000005">
    <property type="protein sequence ID" value="KAB2815022.1"/>
    <property type="molecule type" value="Genomic_DNA"/>
</dbReference>
<reference evidence="1 2" key="1">
    <citation type="submission" date="2019-10" db="EMBL/GenBank/DDBJ databases">
        <title>Genome sequence of Phaeocystidibacter marisrubri JCM30614 (type strain).</title>
        <authorList>
            <person name="Bowman J.P."/>
        </authorList>
    </citation>
    <scope>NUCLEOTIDE SEQUENCE [LARGE SCALE GENOMIC DNA]</scope>
    <source>
        <strain evidence="1 2">JCM 30614</strain>
    </source>
</reference>